<gene>
    <name evidence="2" type="ORF">JCGZ_07633</name>
</gene>
<dbReference type="GO" id="GO:0070006">
    <property type="term" value="F:metalloaminopeptidase activity"/>
    <property type="evidence" value="ECO:0007669"/>
    <property type="project" value="TreeGrafter"/>
</dbReference>
<dbReference type="GO" id="GO:0042277">
    <property type="term" value="F:peptide binding"/>
    <property type="evidence" value="ECO:0007669"/>
    <property type="project" value="TreeGrafter"/>
</dbReference>
<dbReference type="Pfam" id="PF17900">
    <property type="entry name" value="Peptidase_M1_N"/>
    <property type="match status" value="1"/>
</dbReference>
<dbReference type="InterPro" id="IPR045357">
    <property type="entry name" value="Aminopeptidase_N-like_N"/>
</dbReference>
<dbReference type="EMBL" id="KK914539">
    <property type="protein sequence ID" value="KDP34062.1"/>
    <property type="molecule type" value="Genomic_DNA"/>
</dbReference>
<dbReference type="Gene3D" id="2.60.40.1730">
    <property type="entry name" value="tricorn interacting facor f3 domain"/>
    <property type="match status" value="1"/>
</dbReference>
<evidence type="ECO:0000313" key="2">
    <source>
        <dbReference type="EMBL" id="KDP34062.1"/>
    </source>
</evidence>
<dbReference type="Proteomes" id="UP000027138">
    <property type="component" value="Unassembled WGS sequence"/>
</dbReference>
<dbReference type="PANTHER" id="PTHR11533:SF174">
    <property type="entry name" value="PUROMYCIN-SENSITIVE AMINOPEPTIDASE-RELATED"/>
    <property type="match status" value="1"/>
</dbReference>
<dbReference type="InterPro" id="IPR050344">
    <property type="entry name" value="Peptidase_M1_aminopeptidases"/>
</dbReference>
<dbReference type="SUPFAM" id="SSF63737">
    <property type="entry name" value="Leukotriene A4 hydrolase N-terminal domain"/>
    <property type="match status" value="1"/>
</dbReference>
<protein>
    <recommendedName>
        <fullName evidence="1">Aminopeptidase N-like N-terminal domain-containing protein</fullName>
    </recommendedName>
</protein>
<dbReference type="GO" id="GO:0006508">
    <property type="term" value="P:proteolysis"/>
    <property type="evidence" value="ECO:0007669"/>
    <property type="project" value="InterPro"/>
</dbReference>
<evidence type="ECO:0000259" key="1">
    <source>
        <dbReference type="Pfam" id="PF17900"/>
    </source>
</evidence>
<dbReference type="InterPro" id="IPR001930">
    <property type="entry name" value="Peptidase_M1"/>
</dbReference>
<dbReference type="PRINTS" id="PR00756">
    <property type="entry name" value="ALADIPTASE"/>
</dbReference>
<accession>A0A067KD46</accession>
<dbReference type="GO" id="GO:0005737">
    <property type="term" value="C:cytoplasm"/>
    <property type="evidence" value="ECO:0007669"/>
    <property type="project" value="TreeGrafter"/>
</dbReference>
<organism evidence="2 3">
    <name type="scientific">Jatropha curcas</name>
    <name type="common">Barbados nut</name>
    <dbReference type="NCBI Taxonomy" id="180498"/>
    <lineage>
        <taxon>Eukaryota</taxon>
        <taxon>Viridiplantae</taxon>
        <taxon>Streptophyta</taxon>
        <taxon>Embryophyta</taxon>
        <taxon>Tracheophyta</taxon>
        <taxon>Spermatophyta</taxon>
        <taxon>Magnoliopsida</taxon>
        <taxon>eudicotyledons</taxon>
        <taxon>Gunneridae</taxon>
        <taxon>Pentapetalae</taxon>
        <taxon>rosids</taxon>
        <taxon>fabids</taxon>
        <taxon>Malpighiales</taxon>
        <taxon>Euphorbiaceae</taxon>
        <taxon>Crotonoideae</taxon>
        <taxon>Jatropheae</taxon>
        <taxon>Jatropha</taxon>
    </lineage>
</organism>
<dbReference type="GO" id="GO:0005615">
    <property type="term" value="C:extracellular space"/>
    <property type="evidence" value="ECO:0007669"/>
    <property type="project" value="TreeGrafter"/>
</dbReference>
<dbReference type="GO" id="GO:0043171">
    <property type="term" value="P:peptide catabolic process"/>
    <property type="evidence" value="ECO:0007669"/>
    <property type="project" value="TreeGrafter"/>
</dbReference>
<dbReference type="AlphaFoldDB" id="A0A067KD46"/>
<evidence type="ECO:0000313" key="3">
    <source>
        <dbReference type="Proteomes" id="UP000027138"/>
    </source>
</evidence>
<dbReference type="GO" id="GO:0016020">
    <property type="term" value="C:membrane"/>
    <property type="evidence" value="ECO:0007669"/>
    <property type="project" value="TreeGrafter"/>
</dbReference>
<keyword evidence="3" id="KW-1185">Reference proteome</keyword>
<dbReference type="PANTHER" id="PTHR11533">
    <property type="entry name" value="PROTEASE M1 ZINC METALLOPROTEASE"/>
    <property type="match status" value="1"/>
</dbReference>
<dbReference type="GO" id="GO:0008270">
    <property type="term" value="F:zinc ion binding"/>
    <property type="evidence" value="ECO:0007669"/>
    <property type="project" value="TreeGrafter"/>
</dbReference>
<name>A0A067KD46_JATCU</name>
<dbReference type="STRING" id="180498.A0A067KD46"/>
<dbReference type="OrthoDB" id="10031169at2759"/>
<sequence length="153" mass="17017">MDLDIVVATKFIVLNSADLSVKSGSNYFTSSKVFKPVKVDLVVADEILVLEFAETLHIVTQFEPADARRCFPCWDEPACKAKFRITLDVPSELVVLSHVPVLEEKVEGTLKTVSYQETPLMSIYLVAIVVGLFGYVEDHTSDGTIVLYSVICW</sequence>
<dbReference type="InterPro" id="IPR042097">
    <property type="entry name" value="Aminopeptidase_N-like_N_sf"/>
</dbReference>
<reference evidence="2 3" key="1">
    <citation type="journal article" date="2014" name="PLoS ONE">
        <title>Global Analysis of Gene Expression Profiles in Physic Nut (Jatropha curcas L.) Seedlings Exposed to Salt Stress.</title>
        <authorList>
            <person name="Zhang L."/>
            <person name="Zhang C."/>
            <person name="Wu P."/>
            <person name="Chen Y."/>
            <person name="Li M."/>
            <person name="Jiang H."/>
            <person name="Wu G."/>
        </authorList>
    </citation>
    <scope>NUCLEOTIDE SEQUENCE [LARGE SCALE GENOMIC DNA]</scope>
    <source>
        <strain evidence="3">cv. GZQX0401</strain>
        <tissue evidence="2">Young leaves</tissue>
    </source>
</reference>
<feature type="domain" description="Aminopeptidase N-like N-terminal" evidence="1">
    <location>
        <begin position="57"/>
        <end position="125"/>
    </location>
</feature>
<proteinExistence type="predicted"/>